<dbReference type="PROSITE" id="PS01248">
    <property type="entry name" value="EGF_LAM_1"/>
    <property type="match status" value="8"/>
</dbReference>
<keyword evidence="3" id="KW-0272">Extracellular matrix</keyword>
<dbReference type="PANTHER" id="PTHR10574:SF445">
    <property type="entry name" value="LAMININ SUBUNIT ALPHA 3"/>
    <property type="match status" value="1"/>
</dbReference>
<dbReference type="SMART" id="SM00180">
    <property type="entry name" value="EGF_Lam"/>
    <property type="match status" value="22"/>
</dbReference>
<evidence type="ECO:0000256" key="6">
    <source>
        <dbReference type="ARBA" id="ARBA00022869"/>
    </source>
</evidence>
<feature type="disulfide bond" evidence="13">
    <location>
        <begin position="1945"/>
        <end position="1959"/>
    </location>
</feature>
<dbReference type="FunFam" id="2.10.25.10:FF:000011">
    <property type="entry name" value="Cadherin EGF LAG seven-pass G-type receptor"/>
    <property type="match status" value="2"/>
</dbReference>
<dbReference type="InterPro" id="IPR000034">
    <property type="entry name" value="Laminin_IV"/>
</dbReference>
<feature type="domain" description="Laminin EGF-like" evidence="16">
    <location>
        <begin position="1475"/>
        <end position="1522"/>
    </location>
</feature>
<feature type="disulfide bond" evidence="13">
    <location>
        <begin position="657"/>
        <end position="666"/>
    </location>
</feature>
<dbReference type="FunFam" id="2.10.25.10:FF:000051">
    <property type="entry name" value="Laminin subunit alpha 4"/>
    <property type="match status" value="1"/>
</dbReference>
<dbReference type="FunFam" id="2.10.25.10:FF:000209">
    <property type="entry name" value="Laminin subunit alpha 5"/>
    <property type="match status" value="1"/>
</dbReference>
<feature type="domain" description="Laminin EGF-like" evidence="16">
    <location>
        <begin position="1431"/>
        <end position="1474"/>
    </location>
</feature>
<dbReference type="PROSITE" id="PS51117">
    <property type="entry name" value="LAMININ_NTER"/>
    <property type="match status" value="1"/>
</dbReference>
<dbReference type="FunFam" id="2.10.25.10:FF:000189">
    <property type="entry name" value="Laminin subunit alpha 2"/>
    <property type="match status" value="1"/>
</dbReference>
<feature type="disulfide bond" evidence="13">
    <location>
        <begin position="1385"/>
        <end position="1397"/>
    </location>
</feature>
<keyword evidence="10" id="KW-0325">Glycoprotein</keyword>
<feature type="domain" description="Laminin EGF-like" evidence="16">
    <location>
        <begin position="407"/>
        <end position="451"/>
    </location>
</feature>
<evidence type="ECO:0008006" key="21">
    <source>
        <dbReference type="Google" id="ProtNLM"/>
    </source>
</evidence>
<dbReference type="InterPro" id="IPR050440">
    <property type="entry name" value="Laminin/Netrin_ECM"/>
</dbReference>
<dbReference type="FunFam" id="2.10.25.10:FF:000407">
    <property type="entry name" value="Laminin subunit alpha-3"/>
    <property type="match status" value="1"/>
</dbReference>
<dbReference type="FunFam" id="2.10.25.10:FF:000106">
    <property type="entry name" value="Heparan sulfate proteoglycan 2"/>
    <property type="match status" value="1"/>
</dbReference>
<dbReference type="SMART" id="SM00136">
    <property type="entry name" value="LamNT"/>
    <property type="match status" value="1"/>
</dbReference>
<dbReference type="Gene3D" id="2.10.25.10">
    <property type="entry name" value="Laminin"/>
    <property type="match status" value="20"/>
</dbReference>
<dbReference type="SUPFAM" id="SSF57196">
    <property type="entry name" value="EGF/Laminin"/>
    <property type="match status" value="18"/>
</dbReference>
<feature type="domain" description="Laminin EGF-like" evidence="16">
    <location>
        <begin position="1804"/>
        <end position="1850"/>
    </location>
</feature>
<feature type="disulfide bond" evidence="13">
    <location>
        <begin position="1525"/>
        <end position="1542"/>
    </location>
</feature>
<feature type="signal peptide" evidence="14">
    <location>
        <begin position="1"/>
        <end position="23"/>
    </location>
</feature>
<dbReference type="InterPro" id="IPR010307">
    <property type="entry name" value="Laminin_dom_II"/>
</dbReference>
<keyword evidence="5" id="KW-0677">Repeat</keyword>
<evidence type="ECO:0000313" key="20">
    <source>
        <dbReference type="Proteomes" id="UP001347796"/>
    </source>
</evidence>
<dbReference type="CDD" id="cd00110">
    <property type="entry name" value="LamG"/>
    <property type="match status" value="5"/>
</dbReference>
<evidence type="ECO:0000256" key="13">
    <source>
        <dbReference type="PROSITE-ProRule" id="PRU00460"/>
    </source>
</evidence>
<evidence type="ECO:0000256" key="4">
    <source>
        <dbReference type="ARBA" id="ARBA00022729"/>
    </source>
</evidence>
<dbReference type="FunFam" id="2.10.25.10:FF:000388">
    <property type="entry name" value="Laminin subunit alpha"/>
    <property type="match status" value="1"/>
</dbReference>
<comment type="caution">
    <text evidence="19">The sequence shown here is derived from an EMBL/GenBank/DDBJ whole genome shotgun (WGS) entry which is preliminary data.</text>
</comment>
<feature type="disulfide bond" evidence="13">
    <location>
        <begin position="636"/>
        <end position="648"/>
    </location>
</feature>
<dbReference type="SMART" id="SM00181">
    <property type="entry name" value="EGF"/>
    <property type="match status" value="12"/>
</dbReference>
<dbReference type="PROSITE" id="PS50025">
    <property type="entry name" value="LAM_G_DOMAIN"/>
    <property type="match status" value="5"/>
</dbReference>
<feature type="chain" id="PRO_5042850589" description="Laminin subunit alpha" evidence="14">
    <location>
        <begin position="24"/>
        <end position="3635"/>
    </location>
</feature>
<feature type="disulfide bond" evidence="13">
    <location>
        <begin position="1498"/>
        <end position="1507"/>
    </location>
</feature>
<feature type="disulfide bond" evidence="13">
    <location>
        <begin position="1981"/>
        <end position="1990"/>
    </location>
</feature>
<feature type="domain" description="Laminin EGF-like" evidence="16">
    <location>
        <begin position="499"/>
        <end position="544"/>
    </location>
</feature>
<dbReference type="EMBL" id="JAZGQO010000008">
    <property type="protein sequence ID" value="KAK6179096.1"/>
    <property type="molecule type" value="Genomic_DNA"/>
</dbReference>
<dbReference type="InterPro" id="IPR001791">
    <property type="entry name" value="Laminin_G"/>
</dbReference>
<feature type="disulfide bond" evidence="13">
    <location>
        <begin position="1406"/>
        <end position="1415"/>
    </location>
</feature>
<comment type="subcellular location">
    <subcellularLocation>
        <location evidence="1">Secreted</location>
        <location evidence="1">Extracellular space</location>
        <location evidence="1">Extracellular matrix</location>
        <location evidence="1">Basement membrane</location>
    </subcellularLocation>
</comment>
<dbReference type="InterPro" id="IPR001368">
    <property type="entry name" value="TNFR/NGFR_Cys_rich_reg"/>
</dbReference>
<feature type="domain" description="Laminin N-terminal" evidence="18">
    <location>
        <begin position="22"/>
        <end position="277"/>
    </location>
</feature>
<dbReference type="SMART" id="SM00281">
    <property type="entry name" value="LamB"/>
    <property type="match status" value="1"/>
</dbReference>
<feature type="disulfide bond" evidence="13">
    <location>
        <begin position="2075"/>
        <end position="2084"/>
    </location>
</feature>
<organism evidence="19 20">
    <name type="scientific">Patella caerulea</name>
    <name type="common">Rayed Mediterranean limpet</name>
    <dbReference type="NCBI Taxonomy" id="87958"/>
    <lineage>
        <taxon>Eukaryota</taxon>
        <taxon>Metazoa</taxon>
        <taxon>Spiralia</taxon>
        <taxon>Lophotrochozoa</taxon>
        <taxon>Mollusca</taxon>
        <taxon>Gastropoda</taxon>
        <taxon>Patellogastropoda</taxon>
        <taxon>Patelloidea</taxon>
        <taxon>Patellidae</taxon>
        <taxon>Patella</taxon>
    </lineage>
</organism>
<evidence type="ECO:0000256" key="9">
    <source>
        <dbReference type="ARBA" id="ARBA00023157"/>
    </source>
</evidence>
<feature type="disulfide bond" evidence="13">
    <location>
        <begin position="1544"/>
        <end position="1553"/>
    </location>
</feature>
<dbReference type="FunFam" id="2.10.25.10:FF:000074">
    <property type="entry name" value="Laminin subunit alpha"/>
    <property type="match status" value="1"/>
</dbReference>
<dbReference type="Pfam" id="PF00055">
    <property type="entry name" value="Laminin_N"/>
    <property type="match status" value="1"/>
</dbReference>
<dbReference type="Proteomes" id="UP001347796">
    <property type="component" value="Unassembled WGS sequence"/>
</dbReference>
<dbReference type="Pfam" id="PF00054">
    <property type="entry name" value="Laminin_G_1"/>
    <property type="match status" value="2"/>
</dbReference>
<feature type="disulfide bond" evidence="12">
    <location>
        <begin position="3605"/>
        <end position="3632"/>
    </location>
</feature>
<evidence type="ECO:0000259" key="17">
    <source>
        <dbReference type="PROSITE" id="PS51115"/>
    </source>
</evidence>
<feature type="disulfide bond" evidence="13">
    <location>
        <begin position="764"/>
        <end position="773"/>
    </location>
</feature>
<feature type="disulfide bond" evidence="13">
    <location>
        <begin position="452"/>
        <end position="464"/>
    </location>
</feature>
<feature type="disulfide bond" evidence="13">
    <location>
        <begin position="474"/>
        <end position="483"/>
    </location>
</feature>
<evidence type="ECO:0000313" key="19">
    <source>
        <dbReference type="EMBL" id="KAK6179096.1"/>
    </source>
</evidence>
<keyword evidence="4 14" id="KW-0732">Signal</keyword>
<dbReference type="Pfam" id="PF00053">
    <property type="entry name" value="EGF_laminin"/>
    <property type="match status" value="20"/>
</dbReference>
<evidence type="ECO:0000256" key="11">
    <source>
        <dbReference type="ARBA" id="ARBA00023292"/>
    </source>
</evidence>
<dbReference type="FunFam" id="2.10.25.10:FF:000069">
    <property type="entry name" value="Laminin subunit alpha 1"/>
    <property type="match status" value="1"/>
</dbReference>
<dbReference type="SMART" id="SM00282">
    <property type="entry name" value="LamG"/>
    <property type="match status" value="5"/>
</dbReference>
<dbReference type="InterPro" id="IPR008211">
    <property type="entry name" value="Laminin_N"/>
</dbReference>
<dbReference type="SUPFAM" id="SSF49899">
    <property type="entry name" value="Concanavalin A-like lectins/glucanases"/>
    <property type="match status" value="5"/>
</dbReference>
<feature type="domain" description="Laminin EGF-like" evidence="16">
    <location>
        <begin position="1962"/>
        <end position="2008"/>
    </location>
</feature>
<dbReference type="Pfam" id="PF02210">
    <property type="entry name" value="Laminin_G_2"/>
    <property type="match status" value="3"/>
</dbReference>
<dbReference type="Gene3D" id="2.60.120.260">
    <property type="entry name" value="Galactose-binding domain-like"/>
    <property type="match status" value="1"/>
</dbReference>
<feature type="disulfide bond" evidence="13">
    <location>
        <begin position="1387"/>
        <end position="1404"/>
    </location>
</feature>
<dbReference type="InterPro" id="IPR002049">
    <property type="entry name" value="LE_dom"/>
</dbReference>
<feature type="disulfide bond" evidence="13">
    <location>
        <begin position="611"/>
        <end position="620"/>
    </location>
</feature>
<dbReference type="FunFam" id="2.10.25.10:FF:000082">
    <property type="entry name" value="Laminin subunit alpha 1"/>
    <property type="match status" value="1"/>
</dbReference>
<feature type="disulfide bond" evidence="13">
    <location>
        <begin position="1447"/>
        <end position="1456"/>
    </location>
</feature>
<feature type="disulfide bond" evidence="13">
    <location>
        <begin position="1523"/>
        <end position="1535"/>
    </location>
</feature>
<evidence type="ECO:0000256" key="10">
    <source>
        <dbReference type="ARBA" id="ARBA00023180"/>
    </source>
</evidence>
<comment type="caution">
    <text evidence="13">Lacks conserved residue(s) required for the propagation of feature annotation.</text>
</comment>
<keyword evidence="7" id="KW-0130">Cell adhesion</keyword>
<keyword evidence="9 13" id="KW-1015">Disulfide bond</keyword>
<feature type="domain" description="Laminin G" evidence="15">
    <location>
        <begin position="2671"/>
        <end position="2861"/>
    </location>
</feature>
<evidence type="ECO:0000256" key="5">
    <source>
        <dbReference type="ARBA" id="ARBA00022737"/>
    </source>
</evidence>
<feature type="disulfide bond" evidence="13">
    <location>
        <begin position="711"/>
        <end position="720"/>
    </location>
</feature>
<evidence type="ECO:0000256" key="1">
    <source>
        <dbReference type="ARBA" id="ARBA00004302"/>
    </source>
</evidence>
<feature type="domain" description="Laminin EGF-like" evidence="16">
    <location>
        <begin position="1523"/>
        <end position="1573"/>
    </location>
</feature>
<keyword evidence="8" id="KW-0175">Coiled coil</keyword>
<evidence type="ECO:0000256" key="12">
    <source>
        <dbReference type="PROSITE-ProRule" id="PRU00122"/>
    </source>
</evidence>
<evidence type="ECO:0000256" key="2">
    <source>
        <dbReference type="ARBA" id="ARBA00022525"/>
    </source>
</evidence>
<feature type="domain" description="Laminin EGF-like" evidence="16">
    <location>
        <begin position="591"/>
        <end position="635"/>
    </location>
</feature>
<dbReference type="GO" id="GO:0006950">
    <property type="term" value="P:response to stress"/>
    <property type="evidence" value="ECO:0007669"/>
    <property type="project" value="UniProtKB-ARBA"/>
</dbReference>
<feature type="domain" description="Laminin EGF-like" evidence="16">
    <location>
        <begin position="682"/>
        <end position="740"/>
    </location>
</feature>
<dbReference type="PROSITE" id="PS51115">
    <property type="entry name" value="LAMININ_IVA"/>
    <property type="match status" value="1"/>
</dbReference>
<evidence type="ECO:0000256" key="14">
    <source>
        <dbReference type="SAM" id="SignalP"/>
    </source>
</evidence>
<feature type="domain" description="Laminin EGF-like" evidence="16">
    <location>
        <begin position="1909"/>
        <end position="1961"/>
    </location>
</feature>
<feature type="disulfide bond" evidence="13">
    <location>
        <begin position="591"/>
        <end position="603"/>
    </location>
</feature>
<feature type="domain" description="Laminin IV type A" evidence="17">
    <location>
        <begin position="1594"/>
        <end position="1770"/>
    </location>
</feature>
<dbReference type="CDD" id="cd00055">
    <property type="entry name" value="EGF_Lam"/>
    <property type="match status" value="21"/>
</dbReference>
<dbReference type="Pfam" id="PF00052">
    <property type="entry name" value="Laminin_B"/>
    <property type="match status" value="1"/>
</dbReference>
<evidence type="ECO:0000259" key="15">
    <source>
        <dbReference type="PROSITE" id="PS50025"/>
    </source>
</evidence>
<feature type="disulfide bond" evidence="13">
    <location>
        <begin position="520"/>
        <end position="529"/>
    </location>
</feature>
<feature type="domain" description="Laminin EGF-like" evidence="16">
    <location>
        <begin position="636"/>
        <end position="681"/>
    </location>
</feature>
<keyword evidence="20" id="KW-1185">Reference proteome</keyword>
<keyword evidence="6" id="KW-0084">Basement membrane</keyword>
<feature type="domain" description="Laminin EGF-like" evidence="16">
    <location>
        <begin position="2009"/>
        <end position="2055"/>
    </location>
</feature>
<feature type="disulfide bond" evidence="13">
    <location>
        <begin position="1823"/>
        <end position="1832"/>
    </location>
</feature>
<dbReference type="InterPro" id="IPR013320">
    <property type="entry name" value="ConA-like_dom_sf"/>
</dbReference>
<dbReference type="GO" id="GO:0009887">
    <property type="term" value="P:animal organ morphogenesis"/>
    <property type="evidence" value="ECO:0007669"/>
    <property type="project" value="TreeGrafter"/>
</dbReference>
<feature type="disulfide bond" evidence="13">
    <location>
        <begin position="638"/>
        <end position="655"/>
    </location>
</feature>
<dbReference type="FunFam" id="2.60.120.260:FF:000092">
    <property type="entry name" value="Laminin subunit alpha-3"/>
    <property type="match status" value="1"/>
</dbReference>
<keyword evidence="2" id="KW-0964">Secreted</keyword>
<accession>A0AAN8PU67</accession>
<dbReference type="GO" id="GO:0007155">
    <property type="term" value="P:cell adhesion"/>
    <property type="evidence" value="ECO:0007669"/>
    <property type="project" value="UniProtKB-KW"/>
</dbReference>
<feature type="domain" description="Laminin G" evidence="15">
    <location>
        <begin position="2867"/>
        <end position="3040"/>
    </location>
</feature>
<evidence type="ECO:0000259" key="18">
    <source>
        <dbReference type="PROSITE" id="PS51117"/>
    </source>
</evidence>
<dbReference type="PROSITE" id="PS50027">
    <property type="entry name" value="EGF_LAM_2"/>
    <property type="match status" value="17"/>
</dbReference>
<dbReference type="FunFam" id="2.10.25.10:FF:000090">
    <property type="entry name" value="laminin subunit alpha"/>
    <property type="match status" value="1"/>
</dbReference>
<feature type="disulfide bond" evidence="13">
    <location>
        <begin position="1933"/>
        <end position="1942"/>
    </location>
</feature>
<evidence type="ECO:0000256" key="7">
    <source>
        <dbReference type="ARBA" id="ARBA00022889"/>
    </source>
</evidence>
<evidence type="ECO:0000259" key="16">
    <source>
        <dbReference type="PROSITE" id="PS50027"/>
    </source>
</evidence>
<feature type="domain" description="Laminin G" evidence="15">
    <location>
        <begin position="3457"/>
        <end position="3632"/>
    </location>
</feature>
<dbReference type="FunFam" id="2.10.25.10:FF:000034">
    <property type="entry name" value="Laminin subunit alpha 3"/>
    <property type="match status" value="1"/>
</dbReference>
<dbReference type="InterPro" id="IPR056863">
    <property type="entry name" value="LMN_ATRN_NET-like_EGF"/>
</dbReference>
<feature type="disulfide bond" evidence="13">
    <location>
        <begin position="2029"/>
        <end position="2038"/>
    </location>
</feature>
<feature type="disulfide bond" evidence="13">
    <location>
        <begin position="499"/>
        <end position="511"/>
    </location>
</feature>
<feature type="domain" description="Laminin EGF-like" evidence="16">
    <location>
        <begin position="2056"/>
        <end position="2101"/>
    </location>
</feature>
<dbReference type="GO" id="GO:0071711">
    <property type="term" value="P:basement membrane organization"/>
    <property type="evidence" value="ECO:0007669"/>
    <property type="project" value="UniProtKB-ARBA"/>
</dbReference>
<feature type="disulfide bond" evidence="13">
    <location>
        <begin position="547"/>
        <end position="564"/>
    </location>
</feature>
<feature type="disulfide bond" evidence="13">
    <location>
        <begin position="545"/>
        <end position="557"/>
    </location>
</feature>
<dbReference type="GO" id="GO:0005604">
    <property type="term" value="C:basement membrane"/>
    <property type="evidence" value="ECO:0007669"/>
    <property type="project" value="UniProtKB-SubCell"/>
</dbReference>
<dbReference type="Gene3D" id="2.60.120.200">
    <property type="match status" value="5"/>
</dbReference>
<feature type="disulfide bond" evidence="13">
    <location>
        <begin position="427"/>
        <end position="436"/>
    </location>
</feature>
<keyword evidence="11 13" id="KW-0424">Laminin EGF-like domain</keyword>
<dbReference type="GO" id="GO:0061564">
    <property type="term" value="P:axon development"/>
    <property type="evidence" value="ECO:0007669"/>
    <property type="project" value="UniProtKB-ARBA"/>
</dbReference>
<dbReference type="InterPro" id="IPR000742">
    <property type="entry name" value="EGF"/>
</dbReference>
<feature type="domain" description="Laminin G" evidence="15">
    <location>
        <begin position="3279"/>
        <end position="3452"/>
    </location>
</feature>
<feature type="domain" description="Laminin EGF-like" evidence="16">
    <location>
        <begin position="741"/>
        <end position="793"/>
    </location>
</feature>
<dbReference type="PANTHER" id="PTHR10574">
    <property type="entry name" value="NETRIN/LAMININ-RELATED"/>
    <property type="match status" value="1"/>
</dbReference>
<dbReference type="PROSITE" id="PS00652">
    <property type="entry name" value="TNFR_NGFR_1"/>
    <property type="match status" value="1"/>
</dbReference>
<feature type="domain" description="Laminin EGF-like" evidence="16">
    <location>
        <begin position="1385"/>
        <end position="1430"/>
    </location>
</feature>
<gene>
    <name evidence="19" type="ORF">SNE40_011531</name>
</gene>
<dbReference type="Pfam" id="PF24973">
    <property type="entry name" value="EGF_LMN_ATRN"/>
    <property type="match status" value="1"/>
</dbReference>
<feature type="domain" description="Laminin EGF-like" evidence="16">
    <location>
        <begin position="545"/>
        <end position="590"/>
    </location>
</feature>
<dbReference type="PRINTS" id="PR00011">
    <property type="entry name" value="EGFLAMININ"/>
</dbReference>
<evidence type="ECO:0000256" key="8">
    <source>
        <dbReference type="ARBA" id="ARBA00023054"/>
    </source>
</evidence>
<evidence type="ECO:0000256" key="3">
    <source>
        <dbReference type="ARBA" id="ARBA00022530"/>
    </source>
</evidence>
<feature type="domain" description="Laminin G" evidence="15">
    <location>
        <begin position="3047"/>
        <end position="3223"/>
    </location>
</feature>
<protein>
    <recommendedName>
        <fullName evidence="21">Laminin subunit alpha</fullName>
    </recommendedName>
</protein>
<feature type="disulfide bond" evidence="13">
    <location>
        <begin position="566"/>
        <end position="575"/>
    </location>
</feature>
<feature type="domain" description="Laminin EGF-like" evidence="16">
    <location>
        <begin position="452"/>
        <end position="498"/>
    </location>
</feature>
<dbReference type="GO" id="GO:0009888">
    <property type="term" value="P:tissue development"/>
    <property type="evidence" value="ECO:0007669"/>
    <property type="project" value="TreeGrafter"/>
</dbReference>
<reference evidence="19 20" key="1">
    <citation type="submission" date="2024-01" db="EMBL/GenBank/DDBJ databases">
        <title>The genome of the rayed Mediterranean limpet Patella caerulea (Linnaeus, 1758).</title>
        <authorList>
            <person name="Anh-Thu Weber A."/>
            <person name="Halstead-Nussloch G."/>
        </authorList>
    </citation>
    <scope>NUCLEOTIDE SEQUENCE [LARGE SCALE GENOMIC DNA]</scope>
    <source>
        <strain evidence="19">AATW-2023a</strain>
        <tissue evidence="19">Whole specimen</tissue>
    </source>
</reference>
<sequence length="3635" mass="401864">MASWESLPGSALLCFILILCTKAQVLTPPYFNLAQTRNITATATCGEDVAGPELFCRLTGATSDHLRRDEGDRELIRGQLCDHCNNEIPELTHKVEYATDGTQRWWQSPPLSRGTQYNKVNLTLNLGQEFHVAYVFIKMANSPRPGVWALLRSTDFGETYKPWQYFADTTSDCLEFFNTPANRRIVRDDQVLCTTEFSKVVPLENGEIVISLVNERPNAKNFSYADNLQNWTKATNIRLQFIRTKTLLGHLMAVAREDPSVTRRYYYSIKDISIGGRCVCNGHAETCDTPDKTDPTKLLCTCQQNTCGDQCEQCCPGFVQKAWRRALAEQPFACEPCQCYGHTSECIYDEKIARQRRSIDVYGNYEGGGVCQNCQDNTMGINCETCVPTYYRPYYVELNATDACQKCQCDLRISTGECEEGSGRCLCRIEFAGDNCDRCNVGYYAYPTCKPCDCNVNGTDGDICTVEGAGQCPCKPNYVGKKCDMCAFGSWNFPECQPCECNSVGSPSTTCNVETGQCQCSTNYGGRDCDRCADGFYGYPNCQYCDCDAAGTEEGVCDKTTGSCLCKANYAGSRCDRCTSGYYGFPNCVECQCAEAGSRSPICQVDGQCSCNRNYGGQNCDRCSPGFYRYPECVPCNCDYYGAYGVACNQTVGQCTCRQNFEGLTCRKCMEGFYNYPVCEECNCNPDGAKEVPGFPLGGCGEVIKGQLCECKERVQGRICDTCKPGYYSLNRNNPLGCEECRCHKPGTVSGDNICDVNTGQCVCKTDVTGQNCQECADGTYNLQAINPFGCQDCRCDMGGSLSLTCNKVTGHCICKPRVTGMKCEQPIKTHFFPDLHQYKYEIEDGMTPEGNTIRYGYDERIFPQYSWRGYAILTQLQPVVRLDVEITKPSLFRMIYRYVNRNANSVKGTITLTPESTRESVQTSEVHFASTQTPEFVNVGPVGSEATFVLNPGRWTISTSSPDILFLDYFVLIPQAYYEATVIQDKVIRPCAIPANGEACLHYGYPDLKGYPTIRGDAGYVVIDQQRESIEGYPDEQVLNELGVSDLGHLRPNQTFFYLDLSVPFPGDYVLVLNYYNPDDQQHDLTVDIASIDGRTNAIVNLYKCQFRIGHKKQNTLCRQVFKTEDGMVGVFNISSGRVSLTLRGDENINIGVESVTAIPIEDWNPGFIQPRIICIRVNGYCAPSTYTNPGGAVRIQFEQAPNEHRLATDFPPGMIDNNVGLVKLNLSDPSIEVEGIVRTPSQHVFLIQYYQPNSVGIDVPVTVYVGGQPIKGVFHSTYCPSVTGCRGTVKFDEVSSEILTLKDTNVRLVVNNTEDTDLWLDYVLLVPAGNYRLTDLDLNPIDKSANFLKRCVNEGFELRFEDKECREGAFTLTTEFNNGALSCDCNVDGSMSFNCDSFGGQCQCRPNVIGRKCTACQPGWFGFPRCQECNCPFGLCHPLTGQCTCPPRVTGERCDRCRDETYGYDALIGCQECECNQQGVIAEDLNCDDNTGQCRCQANIGGRKCDTCFAGYYRFPLCRECDCDRRGTTSDICDQRTSQCFCKENVAGARCDVCADETYYLDERNPVGCTKCFCFGTTTRCDSSGLFWQNFSDMIGWSVTNTLNGEIIEAGQTIAVNAKNNIADTTQALYWVTPASYLGNRLTSHGGKLKYTVLFTLPRENPEESLGLIKPDVIIVGSNMSIESYQAIQPTANVQTDMELTLLRQNFVVSSSGEEVTQAQFMFILVNLQAIHIRASYYTIIDEGRLTDVMLEVAAADGTGERANNVEQCQCPPNYQGTSCEECATGHFRSLSTPYLGICVPCDCNGHAESCDPYTGECINCQDNTYGTHCEICQEGHYGDPASGPCQMCACPLPVESNNFATACYISEDGRTSNCQCRDGYYGDNCERCAPGYYGDPRTEGGYCRPCDCSGNIELTNWGACDQTTGQCLQCVNNTMGEKCEICRDWYYGDAVYNKDCDRCTCDYCGSDNCDNSNGVCSCKPNVVGVDCNECAPYSYGFEECAGCRQCECGQASETPQCDILTGQCTCKPNVLGRKCDQCQFGYWNYGSNGCEKCACMNGGAVSCDAVSGVCQCLPGVTGSLCDRCLDRWVLIPEIGCQECDNCVHILIDDLDVFDRNVTIVKRELASVSVGVSAFMMINQINDTVQMLRPQVKSLYSRTDDEALPPLRDGLQKISESVMDTFDRSERLKVEADAVDADAKSLRDEAVELEMLTRKNSAEADEAIGEINDVLRRMLDRIQVSYVDVYINEAESTLSRIEGRGFDAQNQSCQVEIAEAERVQKMAHDLQTTVMKQLNESNMVSEAVYDVNVRLDDLQNSSRFSQFESSESMELLRTLRNINLDKLEKSIEGILTARDDSNNLVDMSRKLLEQARVAMDSCQEVFLEIDRESSRLESGVEALSIFVEDLEQGLSMVEPLLGNVTQHAENLADQSAQLDSLYTNTRDTAANALQAAKAYTDIVDAINNAENGSIMAVDEAEQALDKSSGVGDATAKSRERSDTLLVSANEEYIKTEKELAARLQDAKDQTMELMDLNTKVEKDLEDVQEIIDNLPSGDLGRSSVAINQADESLNKAKNAESQIVSIINQLPEDERKIQKIPTDIIKADRDMLKTRNQLNTIRSLSPDMNNLIKSLGERSGRLTDIGRTVAANVTQLREKIALARDEANRIRVGLRFLSNTTLTVRNPANIEQAGSYSKVSFYFRTDNLNGLLLYLGGDQKSGRPEPDDYIALELLNGQIVFKYNLGSGAARIVSPQRVDDGMWHQVIAERIGKAGYLTIRTDKQDDTKVSGQSEGTFTVLELNPLTTVMYVGGAPDDVSLPENLLRIPYDGVIEDVIFDEQPIGLWNFRNGENNYVGALERDVFKAITSNGLRFNGRGYVILSQKDLGFRPAKSVDVLLKFKTYAENGLLVYMTDGKRDFLSVEIREGQLIFQYDLGFGRATLKSPDRYNDGAWHSIQASRVEKDGLLLVDGSEVALGESKGTLKELAINDEIFIGGYNQPELSTKDVTSEGFEGCIKDLQFKSTLWDLNNNRGAKGVVVGCPEQIARVVSFSANRPGIVAVSAESVGQMFDLTFKMKTFQNDSLLLYTADNTQSSAFSVAIVKGKIVVLSNPGNQPTRLESKYDKYADGNWHYVSIMKDGLKLTMNIDDYEILETTADSPRSDLLTETPLYFGGVPTDYLIEDDMAPTLVRTVGCIGDVTVNMDSVNFASIVENDRIGATIGSCPLTEYEKRVDLIEPSKETPVEATVSPEAERIITTTPAPQCALPLVPEENLAENVSGIRFGAQIDSHVEYDIPLRFRIRSKFYLEFKTEAQNGVLFYVADKKQLDHISLSMLNGVVVYTFNCGSGSAVIRSAKKYNDGQWHQVLFERRMKRGTLTIDGQEVISGESKGGTRSINVNKSPFYVGGIPDDKRKLSLRNLKEASTSFIGCIRNIQLNKEDFGPPTQQFNTSPCSDTMESGTFFPENSYVQLYDNFKVGLDKEITLDIKPRVTSGVIVAVHNKGGDFFTIELVEGKVVLSTDNGAGIISTEFVPPAANSLCDGNWHSIKAIKAKNVATLEVDGIAMPPAIGKAGTSEANTNDPFYIGGLPEGGLRKGIQTKDTYVGCIRNLMIDGKIEFIGSGKNMGIVQILSCPLS</sequence>
<name>A0AAN8PU67_PATCE</name>
<proteinExistence type="predicted"/>
<dbReference type="Pfam" id="PF06009">
    <property type="entry name" value="Laminin_II"/>
    <property type="match status" value="1"/>
</dbReference>
<feature type="disulfide bond" evidence="13">
    <location>
        <begin position="501"/>
        <end position="518"/>
    </location>
</feature>